<dbReference type="PANTHER" id="PTHR12150:SF13">
    <property type="entry name" value="METHYLTRANSFERASE C9ORF114-RELATED"/>
    <property type="match status" value="1"/>
</dbReference>
<dbReference type="Gene3D" id="3.40.1280.10">
    <property type="match status" value="1"/>
</dbReference>
<dbReference type="KEGG" id="hhb:Hhub_3175"/>
<dbReference type="RefSeq" id="WP_059057543.1">
    <property type="nucleotide sequence ID" value="NZ_CEML01000001.1"/>
</dbReference>
<dbReference type="OrthoDB" id="4144at2157"/>
<dbReference type="GeneID" id="26659791"/>
<dbReference type="InterPro" id="IPR012340">
    <property type="entry name" value="NA-bd_OB-fold"/>
</dbReference>
<sequence length="283" mass="30467">MTRSVLVPSSLVREAEDKREATRKLGYVARAAAVFRMDRLVVFPDEGGERKWGGGFVETVLRYAATPPYLRKEAFDTRDELEYAGVLPPLRLSSWTGSDSSGSGSLRQGIVTQVGSEGRVRVNCGMQHPISLQTPPGMEVEEGERVTIRVSSRRPVRAKLVDEPLPGFSVERTGLGDALDRPDAGVRIATSRHGTPLAAASLEGYVERAARDGLTVAFGAPERGLPPMLGLTGDEVSEAVADPSTDAPARFDVWLNTIPSQGSEVVRTEEAMFASLGCLTLTE</sequence>
<evidence type="ECO:0000313" key="2">
    <source>
        <dbReference type="Proteomes" id="UP000066737"/>
    </source>
</evidence>
<dbReference type="PANTHER" id="PTHR12150">
    <property type="entry name" value="CLASS IV SAM-BINDING METHYLTRANSFERASE-RELATED"/>
    <property type="match status" value="1"/>
</dbReference>
<dbReference type="EMBL" id="LN831302">
    <property type="protein sequence ID" value="CQH60273.1"/>
    <property type="molecule type" value="Genomic_DNA"/>
</dbReference>
<gene>
    <name evidence="1" type="ORF">HHUB_3175</name>
</gene>
<reference evidence="2" key="1">
    <citation type="journal article" date="2016" name="Environ. Microbiol.">
        <title>The complete genome of a viable archaeum isolated from 123-million-year-old rock salt.</title>
        <authorList>
            <person name="Jaakkola S.T."/>
            <person name="Pfeiffer F."/>
            <person name="Ravantti J.J."/>
            <person name="Guo Q."/>
            <person name="Liu Y."/>
            <person name="Chen X."/>
            <person name="Ma H."/>
            <person name="Yang C."/>
            <person name="Oksanen H.M."/>
            <person name="Bamford D.H."/>
        </authorList>
    </citation>
    <scope>NUCLEOTIDE SEQUENCE</scope>
    <source>
        <strain evidence="2">JI20-1</strain>
    </source>
</reference>
<dbReference type="SUPFAM" id="SSF75217">
    <property type="entry name" value="alpha/beta knot"/>
    <property type="match status" value="1"/>
</dbReference>
<dbReference type="Pfam" id="PF02598">
    <property type="entry name" value="Methyltrn_RNA_3"/>
    <property type="match status" value="1"/>
</dbReference>
<dbReference type="Proteomes" id="UP000066737">
    <property type="component" value="Chromosome I"/>
</dbReference>
<dbReference type="STRING" id="1407499.HHUB_3175"/>
<dbReference type="Gene3D" id="2.40.50.140">
    <property type="entry name" value="Nucleic acid-binding proteins"/>
    <property type="match status" value="1"/>
</dbReference>
<evidence type="ECO:0000313" key="1">
    <source>
        <dbReference type="EMBL" id="CQH60273.1"/>
    </source>
</evidence>
<dbReference type="InterPro" id="IPR029026">
    <property type="entry name" value="tRNA_m1G_MTases_N"/>
</dbReference>
<proteinExistence type="predicted"/>
<dbReference type="CDD" id="cd18086">
    <property type="entry name" value="HsC9orf114-like"/>
    <property type="match status" value="1"/>
</dbReference>
<accession>A0A0U5H674</accession>
<dbReference type="AlphaFoldDB" id="A0A0U5H674"/>
<protein>
    <submittedName>
        <fullName evidence="1">DUF171 family protein</fullName>
    </submittedName>
</protein>
<organism evidence="1 2">
    <name type="scientific">Halobacterium hubeiense</name>
    <dbReference type="NCBI Taxonomy" id="1407499"/>
    <lineage>
        <taxon>Archaea</taxon>
        <taxon>Methanobacteriati</taxon>
        <taxon>Methanobacteriota</taxon>
        <taxon>Stenosarchaea group</taxon>
        <taxon>Halobacteria</taxon>
        <taxon>Halobacteriales</taxon>
        <taxon>Halobacteriaceae</taxon>
        <taxon>Halobacterium</taxon>
    </lineage>
</organism>
<name>A0A0U5H674_9EURY</name>
<dbReference type="InterPro" id="IPR029028">
    <property type="entry name" value="Alpha/beta_knot_MTases"/>
</dbReference>
<keyword evidence="2" id="KW-1185">Reference proteome</keyword>
<dbReference type="InterPro" id="IPR003750">
    <property type="entry name" value="Put_MeTrfase-C9orf114-like"/>
</dbReference>